<sequence>MAGTWRQAWLIVGREFKIDRYYVAGSIVFVLYMAFFGGMAIAKLHEEPRLSLVADLIFWIVVSMVGYYFSRRITKYITEDSYTQMLAYYRVMPISPQVIAMARCLQLILATLINGTLLFGTLYLFHSGIREQMNIESFIAFSLLWTGFGLLLNSIYITFELMLRGKAYFWYSLILTVILTAAVLILHFSGVPIVEGTIRICASKGLASPLVWILFGAGAASVYAAYVFIVRGIPLRDLA</sequence>
<evidence type="ECO:0000256" key="1">
    <source>
        <dbReference type="SAM" id="Phobius"/>
    </source>
</evidence>
<evidence type="ECO:0000313" key="2">
    <source>
        <dbReference type="EMBL" id="GGN99591.1"/>
    </source>
</evidence>
<evidence type="ECO:0008006" key="4">
    <source>
        <dbReference type="Google" id="ProtNLM"/>
    </source>
</evidence>
<keyword evidence="1" id="KW-0812">Transmembrane</keyword>
<accession>A0ABQ2L3P1</accession>
<gene>
    <name evidence="2" type="ORF">GCM10010969_19810</name>
</gene>
<protein>
    <recommendedName>
        <fullName evidence="4">ABC transporter permease</fullName>
    </recommendedName>
</protein>
<keyword evidence="1" id="KW-1133">Transmembrane helix</keyword>
<dbReference type="RefSeq" id="WP_018977852.1">
    <property type="nucleotide sequence ID" value="NZ_BMLN01000005.1"/>
</dbReference>
<organism evidence="2 3">
    <name type="scientific">Saccharibacillus kuerlensis</name>
    <dbReference type="NCBI Taxonomy" id="459527"/>
    <lineage>
        <taxon>Bacteria</taxon>
        <taxon>Bacillati</taxon>
        <taxon>Bacillota</taxon>
        <taxon>Bacilli</taxon>
        <taxon>Bacillales</taxon>
        <taxon>Paenibacillaceae</taxon>
        <taxon>Saccharibacillus</taxon>
    </lineage>
</organism>
<keyword evidence="3" id="KW-1185">Reference proteome</keyword>
<feature type="transmembrane region" description="Helical" evidence="1">
    <location>
        <begin position="137"/>
        <end position="156"/>
    </location>
</feature>
<feature type="transmembrane region" description="Helical" evidence="1">
    <location>
        <begin position="21"/>
        <end position="44"/>
    </location>
</feature>
<proteinExistence type="predicted"/>
<reference evidence="3" key="1">
    <citation type="journal article" date="2019" name="Int. J. Syst. Evol. Microbiol.">
        <title>The Global Catalogue of Microorganisms (GCM) 10K type strain sequencing project: providing services to taxonomists for standard genome sequencing and annotation.</title>
        <authorList>
            <consortium name="The Broad Institute Genomics Platform"/>
            <consortium name="The Broad Institute Genome Sequencing Center for Infectious Disease"/>
            <person name="Wu L."/>
            <person name="Ma J."/>
        </authorList>
    </citation>
    <scope>NUCLEOTIDE SEQUENCE [LARGE SCALE GENOMIC DNA]</scope>
    <source>
        <strain evidence="3">CGMCC 1.6964</strain>
    </source>
</reference>
<dbReference type="EMBL" id="BMLN01000005">
    <property type="protein sequence ID" value="GGN99591.1"/>
    <property type="molecule type" value="Genomic_DNA"/>
</dbReference>
<feature type="transmembrane region" description="Helical" evidence="1">
    <location>
        <begin position="104"/>
        <end position="125"/>
    </location>
</feature>
<feature type="transmembrane region" description="Helical" evidence="1">
    <location>
        <begin position="168"/>
        <end position="190"/>
    </location>
</feature>
<evidence type="ECO:0000313" key="3">
    <source>
        <dbReference type="Proteomes" id="UP000606653"/>
    </source>
</evidence>
<keyword evidence="1" id="KW-0472">Membrane</keyword>
<name>A0ABQ2L3P1_9BACL</name>
<comment type="caution">
    <text evidence="2">The sequence shown here is derived from an EMBL/GenBank/DDBJ whole genome shotgun (WGS) entry which is preliminary data.</text>
</comment>
<feature type="transmembrane region" description="Helical" evidence="1">
    <location>
        <begin position="50"/>
        <end position="69"/>
    </location>
</feature>
<dbReference type="Proteomes" id="UP000606653">
    <property type="component" value="Unassembled WGS sequence"/>
</dbReference>
<feature type="transmembrane region" description="Helical" evidence="1">
    <location>
        <begin position="210"/>
        <end position="229"/>
    </location>
</feature>